<feature type="chain" id="PRO_5032381154" description="TIR domain-containing protein" evidence="3">
    <location>
        <begin position="21"/>
        <end position="470"/>
    </location>
</feature>
<evidence type="ECO:0000313" key="4">
    <source>
        <dbReference type="EMBL" id="CAE8590348.1"/>
    </source>
</evidence>
<keyword evidence="2" id="KW-0812">Transmembrane</keyword>
<keyword evidence="2" id="KW-1133">Transmembrane helix</keyword>
<feature type="transmembrane region" description="Helical" evidence="2">
    <location>
        <begin position="130"/>
        <end position="153"/>
    </location>
</feature>
<proteinExistence type="predicted"/>
<protein>
    <recommendedName>
        <fullName evidence="6">TIR domain-containing protein</fullName>
    </recommendedName>
</protein>
<evidence type="ECO:0000256" key="3">
    <source>
        <dbReference type="SAM" id="SignalP"/>
    </source>
</evidence>
<dbReference type="Gene3D" id="3.40.50.10140">
    <property type="entry name" value="Toll/interleukin-1 receptor homology (TIR) domain"/>
    <property type="match status" value="1"/>
</dbReference>
<dbReference type="EMBL" id="CAJNNV010004221">
    <property type="protein sequence ID" value="CAE8590348.1"/>
    <property type="molecule type" value="Genomic_DNA"/>
</dbReference>
<evidence type="ECO:0008006" key="6">
    <source>
        <dbReference type="Google" id="ProtNLM"/>
    </source>
</evidence>
<feature type="transmembrane region" description="Helical" evidence="2">
    <location>
        <begin position="307"/>
        <end position="329"/>
    </location>
</feature>
<feature type="compositionally biased region" description="Basic and acidic residues" evidence="1">
    <location>
        <begin position="429"/>
        <end position="442"/>
    </location>
</feature>
<evidence type="ECO:0000256" key="1">
    <source>
        <dbReference type="SAM" id="MobiDB-lite"/>
    </source>
</evidence>
<organism evidence="4 5">
    <name type="scientific">Polarella glacialis</name>
    <name type="common">Dinoflagellate</name>
    <dbReference type="NCBI Taxonomy" id="89957"/>
    <lineage>
        <taxon>Eukaryota</taxon>
        <taxon>Sar</taxon>
        <taxon>Alveolata</taxon>
        <taxon>Dinophyceae</taxon>
        <taxon>Suessiales</taxon>
        <taxon>Suessiaceae</taxon>
        <taxon>Polarella</taxon>
    </lineage>
</organism>
<sequence>MGGCTCFATLALWARLVALAESIRGTKVSYFFDRLCINQSDAVLKQAGIDSIGACLRNSDSMLVLWAPEYFTRLWCVFELAVFLEKSTNAKFKSLLNNSHPEMRQETIPARIVVETNALRTRNEIHDRKLMIIPVQMGVFSMATLVVGFFATICDGAVHMLADQLVEPLSALAFFLICMPLSRLVRRYSQIRLELNKQIAQFTVSQANCNVSEDREFIKAVVTYLYSETLSEIDGIAAFEHALRSRVQQNVDKILGSRLAVPWRMALGGMFLQIIHGLDVVAALLVRPHMEDSDVDEGEAARQAARSFANVCLVPAFLYCAIVTSCLLPERKSKLAQFASNAMFVFVMSCFLFVCVFLAVGRIFKMRTLVSVPLNLTFGLIVLSGPSCCNYATCWFSFRMHGGPSSNQEAGQKADKECNQAAGEDESTEETHREEGDREHVLEPSQPQEAICINIKRPKADEPSLMTVRI</sequence>
<dbReference type="AlphaFoldDB" id="A0A813DNW9"/>
<evidence type="ECO:0000313" key="5">
    <source>
        <dbReference type="Proteomes" id="UP000654075"/>
    </source>
</evidence>
<feature type="transmembrane region" description="Helical" evidence="2">
    <location>
        <begin position="341"/>
        <end position="364"/>
    </location>
</feature>
<keyword evidence="5" id="KW-1185">Reference proteome</keyword>
<feature type="transmembrane region" description="Helical" evidence="2">
    <location>
        <begin position="265"/>
        <end position="287"/>
    </location>
</feature>
<dbReference type="Proteomes" id="UP000654075">
    <property type="component" value="Unassembled WGS sequence"/>
</dbReference>
<name>A0A813DNW9_POLGL</name>
<dbReference type="SUPFAM" id="SSF52200">
    <property type="entry name" value="Toll/Interleukin receptor TIR domain"/>
    <property type="match status" value="1"/>
</dbReference>
<feature type="transmembrane region" description="Helical" evidence="2">
    <location>
        <begin position="165"/>
        <end position="185"/>
    </location>
</feature>
<evidence type="ECO:0000256" key="2">
    <source>
        <dbReference type="SAM" id="Phobius"/>
    </source>
</evidence>
<keyword evidence="3" id="KW-0732">Signal</keyword>
<reference evidence="4" key="1">
    <citation type="submission" date="2021-02" db="EMBL/GenBank/DDBJ databases">
        <authorList>
            <person name="Dougan E. K."/>
            <person name="Rhodes N."/>
            <person name="Thang M."/>
            <person name="Chan C."/>
        </authorList>
    </citation>
    <scope>NUCLEOTIDE SEQUENCE</scope>
</reference>
<keyword evidence="2" id="KW-0472">Membrane</keyword>
<comment type="caution">
    <text evidence="4">The sequence shown here is derived from an EMBL/GenBank/DDBJ whole genome shotgun (WGS) entry which is preliminary data.</text>
</comment>
<accession>A0A813DNW9</accession>
<feature type="signal peptide" evidence="3">
    <location>
        <begin position="1"/>
        <end position="20"/>
    </location>
</feature>
<feature type="region of interest" description="Disordered" evidence="1">
    <location>
        <begin position="407"/>
        <end position="449"/>
    </location>
</feature>
<dbReference type="InterPro" id="IPR035897">
    <property type="entry name" value="Toll_tir_struct_dom_sf"/>
</dbReference>
<gene>
    <name evidence="4" type="ORF">PGLA1383_LOCUS9070</name>
</gene>
<feature type="transmembrane region" description="Helical" evidence="2">
    <location>
        <begin position="376"/>
        <end position="398"/>
    </location>
</feature>